<dbReference type="InterPro" id="IPR008863">
    <property type="entry name" value="Toxic_anion-R_TelA"/>
</dbReference>
<dbReference type="STRING" id="519424.AZF04_13630"/>
<proteinExistence type="inferred from homology"/>
<evidence type="ECO:0000256" key="1">
    <source>
        <dbReference type="ARBA" id="ARBA00005541"/>
    </source>
</evidence>
<evidence type="ECO:0000256" key="2">
    <source>
        <dbReference type="PIRNR" id="PIRNR026508"/>
    </source>
</evidence>
<evidence type="ECO:0000313" key="4">
    <source>
        <dbReference type="Proteomes" id="UP000075806"/>
    </source>
</evidence>
<protein>
    <submittedName>
        <fullName evidence="3">Tellurite resistance protein</fullName>
    </submittedName>
</protein>
<dbReference type="Proteomes" id="UP000075806">
    <property type="component" value="Unassembled WGS sequence"/>
</dbReference>
<dbReference type="EMBL" id="LTAO01000040">
    <property type="protein sequence ID" value="KYG25527.1"/>
    <property type="molecule type" value="Genomic_DNA"/>
</dbReference>
<dbReference type="AlphaFoldDB" id="A0A161PVG2"/>
<dbReference type="PANTHER" id="PTHR38432:SF1">
    <property type="entry name" value="TELA-LIKE PROTEIN SAOUHSC_01408"/>
    <property type="match status" value="1"/>
</dbReference>
<gene>
    <name evidence="3" type="ORF">AZF04_13630</name>
</gene>
<accession>A0A161PVG2</accession>
<evidence type="ECO:0000313" key="3">
    <source>
        <dbReference type="EMBL" id="KYG25527.1"/>
    </source>
</evidence>
<comment type="similarity">
    <text evidence="1 2">Belongs to the TelA family.</text>
</comment>
<name>A0A161PVG2_9BACI</name>
<organism evidence="3 4">
    <name type="scientific">Alkalihalobacillus trypoxylicola</name>
    <dbReference type="NCBI Taxonomy" id="519424"/>
    <lineage>
        <taxon>Bacteria</taxon>
        <taxon>Bacillati</taxon>
        <taxon>Bacillota</taxon>
        <taxon>Bacilli</taxon>
        <taxon>Bacillales</taxon>
        <taxon>Bacillaceae</taxon>
        <taxon>Alkalihalobacillus</taxon>
    </lineage>
</organism>
<keyword evidence="4" id="KW-1185">Reference proteome</keyword>
<comment type="caution">
    <text evidence="3">The sequence shown here is derived from an EMBL/GenBank/DDBJ whole genome shotgun (WGS) entry which is preliminary data.</text>
</comment>
<dbReference type="PANTHER" id="PTHR38432">
    <property type="entry name" value="TELA-LIKE PROTEIN SAOUHSC_01408"/>
    <property type="match status" value="1"/>
</dbReference>
<dbReference type="PIRSF" id="PIRSF026508">
    <property type="entry name" value="TelA"/>
    <property type="match status" value="1"/>
</dbReference>
<sequence length="340" mass="38875">MSNPTSNQDQINHTTIIEQFKEEKNVEQLLEKLQSLGEDEQKQAGESLEALKRPVKDMMNDQSNQLPNQLFQLKEMVSQLEPDYLRDGQLKKFINKLLRRSPIEQYTKKYQTVESQVEQIIEGLLSGKDKLQEDTLMLQELKIVAKERITNLNQQIDKGNQLHQMLEEEMNTEEWKDNPNELKKGQVKVISRVKNMSQAVMVLQQSLASVDLIIDNNEKLEEAIFNAITMTKNIITVTASIQLALNNQQKVISAVRNVNEATESMLLSNAQLLKENTEQTLKTLEEPAIAIEAFRKAYTQVFEAIELTEASNERIVSSGKQFIAELDTLNKEMSTKLLGK</sequence>
<reference evidence="3" key="1">
    <citation type="submission" date="2016-02" db="EMBL/GenBank/DDBJ databases">
        <title>Genome sequence of Bacillus trypoxylicola KCTC 13244(T).</title>
        <authorList>
            <person name="Jeong H."/>
            <person name="Park S.-H."/>
            <person name="Choi S.-K."/>
        </authorList>
    </citation>
    <scope>NUCLEOTIDE SEQUENCE [LARGE SCALE GENOMIC DNA]</scope>
    <source>
        <strain evidence="3">KCTC 13244</strain>
    </source>
</reference>
<dbReference type="Pfam" id="PF05816">
    <property type="entry name" value="TelA"/>
    <property type="match status" value="1"/>
</dbReference>
<dbReference type="OrthoDB" id="2958429at2"/>